<comment type="subcellular location">
    <subcellularLocation>
        <location evidence="1">Endomembrane system</location>
        <topology evidence="1">Multi-pass membrane protein</topology>
    </subcellularLocation>
</comment>
<dbReference type="PANTHER" id="PTHR31503">
    <property type="entry name" value="VACUOLAR CALCIUM ION TRANSPORTER"/>
    <property type="match status" value="1"/>
</dbReference>
<evidence type="ECO:0000256" key="10">
    <source>
        <dbReference type="SAM" id="MobiDB-lite"/>
    </source>
</evidence>
<keyword evidence="3 9" id="KW-0109">Calcium transport</keyword>
<feature type="transmembrane region" description="Helical" evidence="9">
    <location>
        <begin position="232"/>
        <end position="251"/>
    </location>
</feature>
<feature type="transmembrane region" description="Helical" evidence="9">
    <location>
        <begin position="166"/>
        <end position="187"/>
    </location>
</feature>
<keyword evidence="13" id="KW-1185">Reference proteome</keyword>
<evidence type="ECO:0000256" key="4">
    <source>
        <dbReference type="ARBA" id="ARBA00022692"/>
    </source>
</evidence>
<gene>
    <name evidence="12" type="ORF">TrLO_g5247</name>
</gene>
<reference evidence="13" key="1">
    <citation type="journal article" date="2023" name="Commun. Biol.">
        <title>Genome analysis of Parmales, the sister group of diatoms, reveals the evolutionary specialization of diatoms from phago-mixotrophs to photoautotrophs.</title>
        <authorList>
            <person name="Ban H."/>
            <person name="Sato S."/>
            <person name="Yoshikawa S."/>
            <person name="Yamada K."/>
            <person name="Nakamura Y."/>
            <person name="Ichinomiya M."/>
            <person name="Sato N."/>
            <person name="Blanc-Mathieu R."/>
            <person name="Endo H."/>
            <person name="Kuwata A."/>
            <person name="Ogata H."/>
        </authorList>
    </citation>
    <scope>NUCLEOTIDE SEQUENCE [LARGE SCALE GENOMIC DNA]</scope>
    <source>
        <strain evidence="13">NIES 3700</strain>
    </source>
</reference>
<dbReference type="OrthoDB" id="1699231at2759"/>
<dbReference type="AlphaFoldDB" id="A0A9W7ABV8"/>
<feature type="transmembrane region" description="Helical" evidence="9">
    <location>
        <begin position="272"/>
        <end position="291"/>
    </location>
</feature>
<evidence type="ECO:0000256" key="1">
    <source>
        <dbReference type="ARBA" id="ARBA00004127"/>
    </source>
</evidence>
<feature type="region of interest" description="Disordered" evidence="10">
    <location>
        <begin position="1"/>
        <end position="43"/>
    </location>
</feature>
<feature type="transmembrane region" description="Helical" evidence="9">
    <location>
        <begin position="133"/>
        <end position="154"/>
    </location>
</feature>
<feature type="transmembrane region" description="Helical" evidence="9">
    <location>
        <begin position="199"/>
        <end position="220"/>
    </location>
</feature>
<feature type="transmembrane region" description="Helical" evidence="9">
    <location>
        <begin position="78"/>
        <end position="96"/>
    </location>
</feature>
<evidence type="ECO:0000256" key="2">
    <source>
        <dbReference type="ARBA" id="ARBA00022448"/>
    </source>
</evidence>
<dbReference type="NCBIfam" id="TIGR00846">
    <property type="entry name" value="caca2"/>
    <property type="match status" value="1"/>
</dbReference>
<feature type="compositionally biased region" description="Polar residues" evidence="10">
    <location>
        <begin position="1"/>
        <end position="12"/>
    </location>
</feature>
<dbReference type="Proteomes" id="UP001165122">
    <property type="component" value="Unassembled WGS sequence"/>
</dbReference>
<dbReference type="InterPro" id="IPR044880">
    <property type="entry name" value="NCX_ion-bd_dom_sf"/>
</dbReference>
<evidence type="ECO:0000313" key="13">
    <source>
        <dbReference type="Proteomes" id="UP001165122"/>
    </source>
</evidence>
<keyword evidence="7 9" id="KW-0406">Ion transport</keyword>
<keyword evidence="5 9" id="KW-0106">Calcium</keyword>
<evidence type="ECO:0000313" key="12">
    <source>
        <dbReference type="EMBL" id="GMH64960.1"/>
    </source>
</evidence>
<dbReference type="NCBIfam" id="TIGR00378">
    <property type="entry name" value="cax"/>
    <property type="match status" value="1"/>
</dbReference>
<evidence type="ECO:0000256" key="9">
    <source>
        <dbReference type="RuleBase" id="RU365028"/>
    </source>
</evidence>
<dbReference type="Pfam" id="PF01699">
    <property type="entry name" value="Na_Ca_ex"/>
    <property type="match status" value="2"/>
</dbReference>
<dbReference type="InterPro" id="IPR004798">
    <property type="entry name" value="CAX-like"/>
</dbReference>
<comment type="caution">
    <text evidence="12">The sequence shown here is derived from an EMBL/GenBank/DDBJ whole genome shotgun (WGS) entry which is preliminary data.</text>
</comment>
<feature type="domain" description="Sodium/calcium exchanger membrane region" evidence="11">
    <location>
        <begin position="277"/>
        <end position="419"/>
    </location>
</feature>
<sequence>MTTYEQSSTSRQKIGWAAVKDARRSSKQVNFTPTSATTPGGYGAVDTNKFGSLDSFDEGDHTPSSTFTSLKNIVFGKFFPNCLLIFMPFGYMSYAYQWGDNYIFWFNFLAMVPLASILGDFTEELAMHTNQTIGGLINATFGNAVEVVVAVQGMKAGQIRVVQASMLGSVFSNLLLVLGCCFFFGGLKYKEQTYNATSAISNLSLLTLSSLALVLPTPFANYYEIENEEVLMISRIAACFLLAMYIQLLIFQLFTHSYLVEDEDDEEEPEMSFWAALGGLCFVTLLVAIYSEWLVSSIDGFTESSGISKTFVGLIILPVVGNAVEHITAVTVAMKNKMDLSMGVAVGSSAQVSLFVVPFIIIFGWVSDIDMTLNFPPFEIMLYILAVIIVTNCVSNGKSNWLEGSLLITTYVMIAVGFWFEKVVEFR</sequence>
<organism evidence="12 13">
    <name type="scientific">Triparma laevis f. longispina</name>
    <dbReference type="NCBI Taxonomy" id="1714387"/>
    <lineage>
        <taxon>Eukaryota</taxon>
        <taxon>Sar</taxon>
        <taxon>Stramenopiles</taxon>
        <taxon>Ochrophyta</taxon>
        <taxon>Bolidophyceae</taxon>
        <taxon>Parmales</taxon>
        <taxon>Triparmaceae</taxon>
        <taxon>Triparma</taxon>
    </lineage>
</organism>
<feature type="transmembrane region" description="Helical" evidence="9">
    <location>
        <begin position="401"/>
        <end position="420"/>
    </location>
</feature>
<dbReference type="GO" id="GO:0005774">
    <property type="term" value="C:vacuolar membrane"/>
    <property type="evidence" value="ECO:0007669"/>
    <property type="project" value="UniProtKB-ARBA"/>
</dbReference>
<feature type="transmembrane region" description="Helical" evidence="9">
    <location>
        <begin position="344"/>
        <end position="366"/>
    </location>
</feature>
<dbReference type="GO" id="GO:0015369">
    <property type="term" value="F:calcium:proton antiporter activity"/>
    <property type="evidence" value="ECO:0007669"/>
    <property type="project" value="UniProtKB-UniRule"/>
</dbReference>
<comment type="similarity">
    <text evidence="9">Belongs to the Ca(2+):cation antiporter (CaCA) (TC 2.A.19) family.</text>
</comment>
<dbReference type="GO" id="GO:0012505">
    <property type="term" value="C:endomembrane system"/>
    <property type="evidence" value="ECO:0007669"/>
    <property type="project" value="UniProtKB-SubCell"/>
</dbReference>
<feature type="transmembrane region" description="Helical" evidence="9">
    <location>
        <begin position="311"/>
        <end position="332"/>
    </location>
</feature>
<feature type="compositionally biased region" description="Polar residues" evidence="10">
    <location>
        <begin position="27"/>
        <end position="38"/>
    </location>
</feature>
<feature type="transmembrane region" description="Helical" evidence="9">
    <location>
        <begin position="378"/>
        <end position="394"/>
    </location>
</feature>
<evidence type="ECO:0000259" key="11">
    <source>
        <dbReference type="Pfam" id="PF01699"/>
    </source>
</evidence>
<dbReference type="InterPro" id="IPR004837">
    <property type="entry name" value="NaCa_Exmemb"/>
</dbReference>
<dbReference type="Gene3D" id="1.20.1420.30">
    <property type="entry name" value="NCX, central ion-binding region"/>
    <property type="match status" value="1"/>
</dbReference>
<keyword evidence="2 9" id="KW-0813">Transport</keyword>
<evidence type="ECO:0000256" key="8">
    <source>
        <dbReference type="ARBA" id="ARBA00023136"/>
    </source>
</evidence>
<dbReference type="GO" id="GO:0006874">
    <property type="term" value="P:intracellular calcium ion homeostasis"/>
    <property type="evidence" value="ECO:0007669"/>
    <property type="project" value="TreeGrafter"/>
</dbReference>
<dbReference type="PANTHER" id="PTHR31503:SF22">
    <property type="entry name" value="VACUOLAR CALCIUM ION TRANSPORTER"/>
    <property type="match status" value="1"/>
</dbReference>
<evidence type="ECO:0000256" key="6">
    <source>
        <dbReference type="ARBA" id="ARBA00022989"/>
    </source>
</evidence>
<name>A0A9W7ABV8_9STRA</name>
<feature type="domain" description="Sodium/calcium exchanger membrane region" evidence="11">
    <location>
        <begin position="104"/>
        <end position="253"/>
    </location>
</feature>
<evidence type="ECO:0000256" key="3">
    <source>
        <dbReference type="ARBA" id="ARBA00022568"/>
    </source>
</evidence>
<keyword evidence="4 9" id="KW-0812">Transmembrane</keyword>
<proteinExistence type="inferred from homology"/>
<accession>A0A9W7ABV8</accession>
<dbReference type="InterPro" id="IPR004713">
    <property type="entry name" value="CaH_exchang"/>
</dbReference>
<evidence type="ECO:0000256" key="5">
    <source>
        <dbReference type="ARBA" id="ARBA00022837"/>
    </source>
</evidence>
<keyword evidence="8 9" id="KW-0472">Membrane</keyword>
<protein>
    <recommendedName>
        <fullName evidence="11">Sodium/calcium exchanger membrane region domain-containing protein</fullName>
    </recommendedName>
</protein>
<keyword evidence="6 9" id="KW-1133">Transmembrane helix</keyword>
<dbReference type="EMBL" id="BRXW01000548">
    <property type="protein sequence ID" value="GMH64960.1"/>
    <property type="molecule type" value="Genomic_DNA"/>
</dbReference>
<keyword evidence="9" id="KW-0050">Antiport</keyword>
<feature type="transmembrane region" description="Helical" evidence="9">
    <location>
        <begin position="102"/>
        <end position="121"/>
    </location>
</feature>
<evidence type="ECO:0000256" key="7">
    <source>
        <dbReference type="ARBA" id="ARBA00023065"/>
    </source>
</evidence>